<dbReference type="AlphaFoldDB" id="A0AAV6VAZ8"/>
<dbReference type="PRINTS" id="PR00180">
    <property type="entry name" value="CRETINALDHBP"/>
</dbReference>
<protein>
    <recommendedName>
        <fullName evidence="1">CRAL-TRIO domain-containing protein</fullName>
    </recommendedName>
</protein>
<reference evidence="2 3" key="1">
    <citation type="journal article" date="2022" name="Nat. Ecol. Evol.">
        <title>A masculinizing supergene underlies an exaggerated male reproductive morph in a spider.</title>
        <authorList>
            <person name="Hendrickx F."/>
            <person name="De Corte Z."/>
            <person name="Sonet G."/>
            <person name="Van Belleghem S.M."/>
            <person name="Kostlbacher S."/>
            <person name="Vangestel C."/>
        </authorList>
    </citation>
    <scope>NUCLEOTIDE SEQUENCE [LARGE SCALE GENOMIC DNA]</scope>
    <source>
        <strain evidence="2">W744_W776</strain>
    </source>
</reference>
<organism evidence="2 3">
    <name type="scientific">Oedothorax gibbosus</name>
    <dbReference type="NCBI Taxonomy" id="931172"/>
    <lineage>
        <taxon>Eukaryota</taxon>
        <taxon>Metazoa</taxon>
        <taxon>Ecdysozoa</taxon>
        <taxon>Arthropoda</taxon>
        <taxon>Chelicerata</taxon>
        <taxon>Arachnida</taxon>
        <taxon>Araneae</taxon>
        <taxon>Araneomorphae</taxon>
        <taxon>Entelegynae</taxon>
        <taxon>Araneoidea</taxon>
        <taxon>Linyphiidae</taxon>
        <taxon>Erigoninae</taxon>
        <taxon>Oedothorax</taxon>
    </lineage>
</organism>
<accession>A0AAV6VAZ8</accession>
<proteinExistence type="predicted"/>
<evidence type="ECO:0000313" key="3">
    <source>
        <dbReference type="Proteomes" id="UP000827092"/>
    </source>
</evidence>
<dbReference type="InterPro" id="IPR036273">
    <property type="entry name" value="CRAL/TRIO_N_dom_sf"/>
</dbReference>
<dbReference type="SUPFAM" id="SSF46938">
    <property type="entry name" value="CRAL/TRIO N-terminal domain"/>
    <property type="match status" value="1"/>
</dbReference>
<dbReference type="InterPro" id="IPR036865">
    <property type="entry name" value="CRAL-TRIO_dom_sf"/>
</dbReference>
<sequence>MLDRDPKTARIGEEILPFEIGHIPEYFQKKAEVELHETPEKIVQCTRKLKELAKRDDILCDVDFTDDILVQYLRMRKYDVDRALETLQTAVKFIRKYPENFCNFSFEETVKALTQHVLTIFPSRCQDGCAIFLIELDKWKLDQFSLREFKQLLVLVLFQALQMHPMTQVNGFKVIFDVKITSLRLLKILTPHNMWLLYHGTQECVPGRFKGIHIVNDSIVFKTAWLILKHFFSEKLKKRIHFHSSPKGLLDHFPKSVLPVSYAGEAEDYNPAQETWLKNVMTPEKLDKLGGGLFKNLEELL</sequence>
<dbReference type="PANTHER" id="PTHR10174">
    <property type="entry name" value="ALPHA-TOCOPHEROL TRANSFER PROTEIN-RELATED"/>
    <property type="match status" value="1"/>
</dbReference>
<feature type="domain" description="CRAL-TRIO" evidence="1">
    <location>
        <begin position="106"/>
        <end position="270"/>
    </location>
</feature>
<dbReference type="Gene3D" id="3.40.525.10">
    <property type="entry name" value="CRAL-TRIO lipid binding domain"/>
    <property type="match status" value="1"/>
</dbReference>
<gene>
    <name evidence="2" type="ORF">JTE90_004953</name>
</gene>
<dbReference type="GO" id="GO:1902936">
    <property type="term" value="F:phosphatidylinositol bisphosphate binding"/>
    <property type="evidence" value="ECO:0007669"/>
    <property type="project" value="TreeGrafter"/>
</dbReference>
<comment type="caution">
    <text evidence="2">The sequence shown here is derived from an EMBL/GenBank/DDBJ whole genome shotgun (WGS) entry which is preliminary data.</text>
</comment>
<dbReference type="Pfam" id="PF00650">
    <property type="entry name" value="CRAL_TRIO"/>
    <property type="match status" value="1"/>
</dbReference>
<dbReference type="SUPFAM" id="SSF52087">
    <property type="entry name" value="CRAL/TRIO domain"/>
    <property type="match status" value="1"/>
</dbReference>
<dbReference type="SMART" id="SM00516">
    <property type="entry name" value="SEC14"/>
    <property type="match status" value="1"/>
</dbReference>
<dbReference type="Proteomes" id="UP000827092">
    <property type="component" value="Unassembled WGS sequence"/>
</dbReference>
<dbReference type="EMBL" id="JAFNEN010000129">
    <property type="protein sequence ID" value="KAG8193130.1"/>
    <property type="molecule type" value="Genomic_DNA"/>
</dbReference>
<dbReference type="Gene3D" id="1.20.5.1200">
    <property type="entry name" value="Alpha-tocopherol transfer"/>
    <property type="match status" value="1"/>
</dbReference>
<evidence type="ECO:0000313" key="2">
    <source>
        <dbReference type="EMBL" id="KAG8193130.1"/>
    </source>
</evidence>
<keyword evidence="3" id="KW-1185">Reference proteome</keyword>
<dbReference type="Gene3D" id="1.10.8.20">
    <property type="entry name" value="N-terminal domain of phosphatidylinositol transfer protein sec14p"/>
    <property type="match status" value="1"/>
</dbReference>
<dbReference type="GO" id="GO:0016020">
    <property type="term" value="C:membrane"/>
    <property type="evidence" value="ECO:0007669"/>
    <property type="project" value="TreeGrafter"/>
</dbReference>
<dbReference type="PANTHER" id="PTHR10174:SF208">
    <property type="entry name" value="CRAL-TRIO DOMAIN-CONTAINING PROTEIN DDB_G0278031"/>
    <property type="match status" value="1"/>
</dbReference>
<dbReference type="CDD" id="cd00170">
    <property type="entry name" value="SEC14"/>
    <property type="match status" value="1"/>
</dbReference>
<dbReference type="InterPro" id="IPR001251">
    <property type="entry name" value="CRAL-TRIO_dom"/>
</dbReference>
<evidence type="ECO:0000259" key="1">
    <source>
        <dbReference type="PROSITE" id="PS50191"/>
    </source>
</evidence>
<name>A0AAV6VAZ8_9ARAC</name>
<dbReference type="PROSITE" id="PS50191">
    <property type="entry name" value="CRAL_TRIO"/>
    <property type="match status" value="1"/>
</dbReference>